<accession>A0ABW3ZMI7</accession>
<protein>
    <submittedName>
        <fullName evidence="1">Uncharacterized protein</fullName>
    </submittedName>
</protein>
<gene>
    <name evidence="1" type="ORF">ACFQ4E_17750</name>
</gene>
<dbReference type="RefSeq" id="WP_386805863.1">
    <property type="nucleotide sequence ID" value="NZ_JBHTMU010000043.1"/>
</dbReference>
<name>A0ABW3ZMI7_9RHOB</name>
<reference evidence="2" key="1">
    <citation type="journal article" date="2019" name="Int. J. Syst. Evol. Microbiol.">
        <title>The Global Catalogue of Microorganisms (GCM) 10K type strain sequencing project: providing services to taxonomists for standard genome sequencing and annotation.</title>
        <authorList>
            <consortium name="The Broad Institute Genomics Platform"/>
            <consortium name="The Broad Institute Genome Sequencing Center for Infectious Disease"/>
            <person name="Wu L."/>
            <person name="Ma J."/>
        </authorList>
    </citation>
    <scope>NUCLEOTIDE SEQUENCE [LARGE SCALE GENOMIC DNA]</scope>
    <source>
        <strain evidence="2">CCUG 62953</strain>
    </source>
</reference>
<evidence type="ECO:0000313" key="2">
    <source>
        <dbReference type="Proteomes" id="UP001597135"/>
    </source>
</evidence>
<sequence>MSLAVARMWVASYNRAVERVNQRCRAGTSDGLPLEWEAGGLVMDSAVPKSCLAFSLPGRGQWIGYICPSKRFKPLGGMPIRLGQRYAIKGLPLGQCYGHQPFALDALGVRWAGWRAPRSQWDGVEPEPLDFQIEEFL</sequence>
<comment type="caution">
    <text evidence="1">The sequence shown here is derived from an EMBL/GenBank/DDBJ whole genome shotgun (WGS) entry which is preliminary data.</text>
</comment>
<proteinExistence type="predicted"/>
<dbReference type="EMBL" id="JBHTMU010000043">
    <property type="protein sequence ID" value="MFD1344279.1"/>
    <property type="molecule type" value="Genomic_DNA"/>
</dbReference>
<keyword evidence="2" id="KW-1185">Reference proteome</keyword>
<dbReference type="Proteomes" id="UP001597135">
    <property type="component" value="Unassembled WGS sequence"/>
</dbReference>
<evidence type="ECO:0000313" key="1">
    <source>
        <dbReference type="EMBL" id="MFD1344279.1"/>
    </source>
</evidence>
<organism evidence="1 2">
    <name type="scientific">Litorisediminicola beolgyonensis</name>
    <dbReference type="NCBI Taxonomy" id="1173614"/>
    <lineage>
        <taxon>Bacteria</taxon>
        <taxon>Pseudomonadati</taxon>
        <taxon>Pseudomonadota</taxon>
        <taxon>Alphaproteobacteria</taxon>
        <taxon>Rhodobacterales</taxon>
        <taxon>Paracoccaceae</taxon>
        <taxon>Litorisediminicola</taxon>
    </lineage>
</organism>